<proteinExistence type="predicted"/>
<comment type="caution">
    <text evidence="2">The sequence shown here is derived from an EMBL/GenBank/DDBJ whole genome shotgun (WGS) entry which is preliminary data.</text>
</comment>
<name>A0ABW3CFU9_9ACTN</name>
<keyword evidence="3" id="KW-1185">Reference proteome</keyword>
<dbReference type="InterPro" id="IPR029044">
    <property type="entry name" value="Nucleotide-diphossugar_trans"/>
</dbReference>
<gene>
    <name evidence="2" type="ORF">ACFQ07_13135</name>
</gene>
<dbReference type="EMBL" id="JBHTIR010001948">
    <property type="protein sequence ID" value="MFD0853178.1"/>
    <property type="molecule type" value="Genomic_DNA"/>
</dbReference>
<organism evidence="2 3">
    <name type="scientific">Actinomadura adrarensis</name>
    <dbReference type="NCBI Taxonomy" id="1819600"/>
    <lineage>
        <taxon>Bacteria</taxon>
        <taxon>Bacillati</taxon>
        <taxon>Actinomycetota</taxon>
        <taxon>Actinomycetes</taxon>
        <taxon>Streptosporangiales</taxon>
        <taxon>Thermomonosporaceae</taxon>
        <taxon>Actinomadura</taxon>
    </lineage>
</organism>
<dbReference type="Pfam" id="PF22181">
    <property type="entry name" value="TarS_linker"/>
    <property type="match status" value="1"/>
</dbReference>
<reference evidence="3" key="1">
    <citation type="journal article" date="2019" name="Int. J. Syst. Evol. Microbiol.">
        <title>The Global Catalogue of Microorganisms (GCM) 10K type strain sequencing project: providing services to taxonomists for standard genome sequencing and annotation.</title>
        <authorList>
            <consortium name="The Broad Institute Genomics Platform"/>
            <consortium name="The Broad Institute Genome Sequencing Center for Infectious Disease"/>
            <person name="Wu L."/>
            <person name="Ma J."/>
        </authorList>
    </citation>
    <scope>NUCLEOTIDE SEQUENCE [LARGE SCALE GENOMIC DNA]</scope>
    <source>
        <strain evidence="3">JCM 31696</strain>
    </source>
</reference>
<dbReference type="InterPro" id="IPR054028">
    <property type="entry name" value="TarS/TarP_linker"/>
</dbReference>
<sequence length="224" mass="25474">VATGRYVYFIGADDYLGAEALERMVAAADEWGSDVLVGKMVGVNGRAVHQDLFTEDLPEIDLYDSPIVWLLNNCKLFRRDLVERHGLRYPLGWPMGSDQPFTIEACVRASRISVLSSYTCYYAVTREDDGNITQGTVSIYTRLVCAEKLFPIVAGLLEPGPRRDAFLRRHTTWELTMPLRQNLLELDDDARRDVCARVGTLVDQYVTDDVMASLPLWRRVRLRL</sequence>
<dbReference type="Proteomes" id="UP001597083">
    <property type="component" value="Unassembled WGS sequence"/>
</dbReference>
<evidence type="ECO:0000313" key="2">
    <source>
        <dbReference type="EMBL" id="MFD0853178.1"/>
    </source>
</evidence>
<feature type="non-terminal residue" evidence="2">
    <location>
        <position position="224"/>
    </location>
</feature>
<accession>A0ABW3CFU9</accession>
<evidence type="ECO:0000259" key="1">
    <source>
        <dbReference type="Pfam" id="PF22181"/>
    </source>
</evidence>
<evidence type="ECO:0000313" key="3">
    <source>
        <dbReference type="Proteomes" id="UP001597083"/>
    </source>
</evidence>
<dbReference type="SUPFAM" id="SSF53448">
    <property type="entry name" value="Nucleotide-diphospho-sugar transferases"/>
    <property type="match status" value="1"/>
</dbReference>
<feature type="domain" description="TarS/TarP linker" evidence="1">
    <location>
        <begin position="148"/>
        <end position="224"/>
    </location>
</feature>
<feature type="non-terminal residue" evidence="2">
    <location>
        <position position="1"/>
    </location>
</feature>
<protein>
    <recommendedName>
        <fullName evidence="1">TarS/TarP linker domain-containing protein</fullName>
    </recommendedName>
</protein>
<dbReference type="Gene3D" id="3.90.550.10">
    <property type="entry name" value="Spore Coat Polysaccharide Biosynthesis Protein SpsA, Chain A"/>
    <property type="match status" value="1"/>
</dbReference>